<proteinExistence type="predicted"/>
<protein>
    <submittedName>
        <fullName evidence="1">DUF7009 family protein</fullName>
    </submittedName>
</protein>
<comment type="caution">
    <text evidence="1">The sequence shown here is derived from an EMBL/GenBank/DDBJ whole genome shotgun (WGS) entry which is preliminary data.</text>
</comment>
<dbReference type="RefSeq" id="WP_377102116.1">
    <property type="nucleotide sequence ID" value="NZ_JBHTHU010000021.1"/>
</dbReference>
<keyword evidence="2" id="KW-1185">Reference proteome</keyword>
<reference evidence="2" key="1">
    <citation type="journal article" date="2019" name="Int. J. Syst. Evol. Microbiol.">
        <title>The Global Catalogue of Microorganisms (GCM) 10K type strain sequencing project: providing services to taxonomists for standard genome sequencing and annotation.</title>
        <authorList>
            <consortium name="The Broad Institute Genomics Platform"/>
            <consortium name="The Broad Institute Genome Sequencing Center for Infectious Disease"/>
            <person name="Wu L."/>
            <person name="Ma J."/>
        </authorList>
    </citation>
    <scope>NUCLEOTIDE SEQUENCE [LARGE SCALE GENOMIC DNA]</scope>
    <source>
        <strain evidence="2">CCUG 63418</strain>
    </source>
</reference>
<organism evidence="1 2">
    <name type="scientific">Mucilaginibacter calamicampi</name>
    <dbReference type="NCBI Taxonomy" id="1302352"/>
    <lineage>
        <taxon>Bacteria</taxon>
        <taxon>Pseudomonadati</taxon>
        <taxon>Bacteroidota</taxon>
        <taxon>Sphingobacteriia</taxon>
        <taxon>Sphingobacteriales</taxon>
        <taxon>Sphingobacteriaceae</taxon>
        <taxon>Mucilaginibacter</taxon>
    </lineage>
</organism>
<gene>
    <name evidence="1" type="ORF">ACFQZS_16825</name>
</gene>
<dbReference type="Pfam" id="PF22668">
    <property type="entry name" value="DUF7009"/>
    <property type="match status" value="1"/>
</dbReference>
<accession>A0ABW2Z012</accession>
<name>A0ABW2Z012_9SPHI</name>
<dbReference type="EMBL" id="JBHTHU010000021">
    <property type="protein sequence ID" value="MFD0751819.1"/>
    <property type="molecule type" value="Genomic_DNA"/>
</dbReference>
<dbReference type="InterPro" id="IPR053825">
    <property type="entry name" value="DUF7009"/>
</dbReference>
<sequence length="117" mass="13049">MKIRIKGNSLRFRLTRSDIATLGSGSAIKEQTEFLSKAFGYQIIPFDGEIMNADFDGDNLVLQMPKLMIDELAHTDKVGFSAISGAVTVLLEKDFTCLDNVDEDQSDNFPNPLLKKY</sequence>
<evidence type="ECO:0000313" key="1">
    <source>
        <dbReference type="EMBL" id="MFD0751819.1"/>
    </source>
</evidence>
<evidence type="ECO:0000313" key="2">
    <source>
        <dbReference type="Proteomes" id="UP001596958"/>
    </source>
</evidence>
<dbReference type="Proteomes" id="UP001596958">
    <property type="component" value="Unassembled WGS sequence"/>
</dbReference>